<feature type="region of interest" description="Disordered" evidence="1">
    <location>
        <begin position="225"/>
        <end position="306"/>
    </location>
</feature>
<feature type="domain" description="A-kinase anchor protein 7-like phosphoesterase" evidence="2">
    <location>
        <begin position="23"/>
        <end position="360"/>
    </location>
</feature>
<reference evidence="3 4" key="1">
    <citation type="submission" date="2024-07" db="EMBL/GenBank/DDBJ databases">
        <title>Section-level genome sequencing and comparative genomics of Aspergillus sections Usti and Cavernicolus.</title>
        <authorList>
            <consortium name="Lawrence Berkeley National Laboratory"/>
            <person name="Nybo J.L."/>
            <person name="Vesth T.C."/>
            <person name="Theobald S."/>
            <person name="Frisvad J.C."/>
            <person name="Larsen T.O."/>
            <person name="Kjaerboelling I."/>
            <person name="Rothschild-Mancinelli K."/>
            <person name="Lyhne E.K."/>
            <person name="Kogle M.E."/>
            <person name="Barry K."/>
            <person name="Clum A."/>
            <person name="Na H."/>
            <person name="Ledsgaard L."/>
            <person name="Lin J."/>
            <person name="Lipzen A."/>
            <person name="Kuo A."/>
            <person name="Riley R."/>
            <person name="Mondo S."/>
            <person name="LaButti K."/>
            <person name="Haridas S."/>
            <person name="Pangalinan J."/>
            <person name="Salamov A.A."/>
            <person name="Simmons B.A."/>
            <person name="Magnuson J.K."/>
            <person name="Chen J."/>
            <person name="Drula E."/>
            <person name="Henrissat B."/>
            <person name="Wiebenga A."/>
            <person name="Lubbers R.J."/>
            <person name="Gomes A.C."/>
            <person name="Makela M.R."/>
            <person name="Stajich J."/>
            <person name="Grigoriev I.V."/>
            <person name="Mortensen U.H."/>
            <person name="De vries R.P."/>
            <person name="Baker S.E."/>
            <person name="Andersen M.R."/>
        </authorList>
    </citation>
    <scope>NUCLEOTIDE SEQUENCE [LARGE SCALE GENOMIC DNA]</scope>
    <source>
        <strain evidence="3 4">CBS 600.67</strain>
    </source>
</reference>
<feature type="region of interest" description="Disordered" evidence="1">
    <location>
        <begin position="1"/>
        <end position="22"/>
    </location>
</feature>
<protein>
    <submittedName>
        <fullName evidence="3">AKAP7 2'5' RNA ligase-like domain-containing protein</fullName>
    </submittedName>
</protein>
<feature type="compositionally biased region" description="Low complexity" evidence="1">
    <location>
        <begin position="260"/>
        <end position="269"/>
    </location>
</feature>
<feature type="compositionally biased region" description="Basic and acidic residues" evidence="1">
    <location>
        <begin position="225"/>
        <end position="235"/>
    </location>
</feature>
<proteinExistence type="predicted"/>
<evidence type="ECO:0000259" key="2">
    <source>
        <dbReference type="Pfam" id="PF10469"/>
    </source>
</evidence>
<evidence type="ECO:0000256" key="1">
    <source>
        <dbReference type="SAM" id="MobiDB-lite"/>
    </source>
</evidence>
<dbReference type="Gene3D" id="3.90.1140.10">
    <property type="entry name" value="Cyclic phosphodiesterase"/>
    <property type="match status" value="1"/>
</dbReference>
<sequence length="463" mass="52148">MSEKKHNQNKTPNRPRPKRPPLTHFLCLPLINSISLPQFESSQATFKASITPAFPTKSAQNEHQQQRQRPLIPDDAIRPLGTLHLTLGAMSLPTPERLDEAIRFFHSLDLAVLMRNAEGNAAQKKRLNASSRNREIPAIELVDKGIEEEKDNTMGEALEPIGAPQNKSTTPDPFTISLESLHVLPRARSATVLYAAPVDPTSRLYPFCEILRNKFLEAGFLQGEYKQEPDKKKPDNQSQRQDQSTKDQELPSSNTDPTKHPTGTGTGEEPTLREETPTEFAEETAQQPRPPVTTISTERKNERKPRPLLLHATIVNTIYIRGRKRNAGGQGKKNQRNNQYTFDAREILTTYRNFYLDSYRTVPRSSGVILQNCLQGSSNDDLIVEGNHFEEEKVQNAGDDGKTAGYPFVWARNFPLEAICICEMGAKKLDPDADESGMNARLREKYAVVAERSLDFRTPDRNI</sequence>
<dbReference type="Proteomes" id="UP001610335">
    <property type="component" value="Unassembled WGS sequence"/>
</dbReference>
<comment type="caution">
    <text evidence="3">The sequence shown here is derived from an EMBL/GenBank/DDBJ whole genome shotgun (WGS) entry which is preliminary data.</text>
</comment>
<keyword evidence="4" id="KW-1185">Reference proteome</keyword>
<dbReference type="PANTHER" id="PTHR13360">
    <property type="entry name" value="ACTIVATING SIGNAL COINTEGRATOR 1 COMPLEX SUBUNIT 1"/>
    <property type="match status" value="1"/>
</dbReference>
<dbReference type="Pfam" id="PF10469">
    <property type="entry name" value="AKAP7_NLS"/>
    <property type="match status" value="1"/>
</dbReference>
<evidence type="ECO:0000313" key="3">
    <source>
        <dbReference type="EMBL" id="KAL2835164.1"/>
    </source>
</evidence>
<dbReference type="EMBL" id="JBFXLS010000001">
    <property type="protein sequence ID" value="KAL2835164.1"/>
    <property type="molecule type" value="Genomic_DNA"/>
</dbReference>
<gene>
    <name evidence="3" type="ORF">BDW59DRAFT_155988</name>
</gene>
<name>A0ABR4J548_9EURO</name>
<dbReference type="PANTHER" id="PTHR13360:SF1">
    <property type="entry name" value="ACTIVATING SIGNAL COINTEGRATOR 1 COMPLEX SUBUNIT 1"/>
    <property type="match status" value="1"/>
</dbReference>
<dbReference type="InterPro" id="IPR009210">
    <property type="entry name" value="ASCC1"/>
</dbReference>
<evidence type="ECO:0000313" key="4">
    <source>
        <dbReference type="Proteomes" id="UP001610335"/>
    </source>
</evidence>
<dbReference type="InterPro" id="IPR019510">
    <property type="entry name" value="AKAP7-like_phosphoesterase"/>
</dbReference>
<organism evidence="3 4">
    <name type="scientific">Aspergillus cavernicola</name>
    <dbReference type="NCBI Taxonomy" id="176166"/>
    <lineage>
        <taxon>Eukaryota</taxon>
        <taxon>Fungi</taxon>
        <taxon>Dikarya</taxon>
        <taxon>Ascomycota</taxon>
        <taxon>Pezizomycotina</taxon>
        <taxon>Eurotiomycetes</taxon>
        <taxon>Eurotiomycetidae</taxon>
        <taxon>Eurotiales</taxon>
        <taxon>Aspergillaceae</taxon>
        <taxon>Aspergillus</taxon>
        <taxon>Aspergillus subgen. Nidulantes</taxon>
    </lineage>
</organism>
<accession>A0ABR4J548</accession>